<name>A0AAV2EPN9_9ROSI</name>
<keyword evidence="2" id="KW-1185">Reference proteome</keyword>
<dbReference type="PANTHER" id="PTHR33116:SF86">
    <property type="entry name" value="REVERSE TRANSCRIPTASE DOMAIN-CONTAINING PROTEIN"/>
    <property type="match status" value="1"/>
</dbReference>
<protein>
    <recommendedName>
        <fullName evidence="3">Reverse transcriptase</fullName>
    </recommendedName>
</protein>
<gene>
    <name evidence="1" type="ORF">LTRI10_LOCUS28736</name>
</gene>
<organism evidence="1 2">
    <name type="scientific">Linum trigynum</name>
    <dbReference type="NCBI Taxonomy" id="586398"/>
    <lineage>
        <taxon>Eukaryota</taxon>
        <taxon>Viridiplantae</taxon>
        <taxon>Streptophyta</taxon>
        <taxon>Embryophyta</taxon>
        <taxon>Tracheophyta</taxon>
        <taxon>Spermatophyta</taxon>
        <taxon>Magnoliopsida</taxon>
        <taxon>eudicotyledons</taxon>
        <taxon>Gunneridae</taxon>
        <taxon>Pentapetalae</taxon>
        <taxon>rosids</taxon>
        <taxon>fabids</taxon>
        <taxon>Malpighiales</taxon>
        <taxon>Linaceae</taxon>
        <taxon>Linum</taxon>
    </lineage>
</organism>
<evidence type="ECO:0000313" key="2">
    <source>
        <dbReference type="Proteomes" id="UP001497516"/>
    </source>
</evidence>
<dbReference type="AlphaFoldDB" id="A0AAV2EPN9"/>
<evidence type="ECO:0008006" key="3">
    <source>
        <dbReference type="Google" id="ProtNLM"/>
    </source>
</evidence>
<dbReference type="EMBL" id="OZ034818">
    <property type="protein sequence ID" value="CAL1387774.1"/>
    <property type="molecule type" value="Genomic_DNA"/>
</dbReference>
<accession>A0AAV2EPN9</accession>
<sequence>MVNLQKSELSFSPNLKEEKRNELVVVMGMKQVAVHGKYLGLPTVIGREKKAVFEVLVDRVRKKIKHWKNKTLSIAAKNVLIKAVS</sequence>
<reference evidence="1 2" key="1">
    <citation type="submission" date="2024-04" db="EMBL/GenBank/DDBJ databases">
        <authorList>
            <person name="Fracassetti M."/>
        </authorList>
    </citation>
    <scope>NUCLEOTIDE SEQUENCE [LARGE SCALE GENOMIC DNA]</scope>
</reference>
<dbReference type="PANTHER" id="PTHR33116">
    <property type="entry name" value="REVERSE TRANSCRIPTASE ZINC-BINDING DOMAIN-CONTAINING PROTEIN-RELATED-RELATED"/>
    <property type="match status" value="1"/>
</dbReference>
<proteinExistence type="predicted"/>
<dbReference type="Proteomes" id="UP001497516">
    <property type="component" value="Chromosome 5"/>
</dbReference>
<evidence type="ECO:0000313" key="1">
    <source>
        <dbReference type="EMBL" id="CAL1387774.1"/>
    </source>
</evidence>